<organism evidence="1 2">
    <name type="scientific">Deinococcus proteolyticus (strain ATCC 35074 / DSM 20540 / JCM 6276 / NBRC 101906 / NCIMB 13154 / VKM Ac-1939 / CCM 2703 / MRP)</name>
    <dbReference type="NCBI Taxonomy" id="693977"/>
    <lineage>
        <taxon>Bacteria</taxon>
        <taxon>Thermotogati</taxon>
        <taxon>Deinococcota</taxon>
        <taxon>Deinococci</taxon>
        <taxon>Deinococcales</taxon>
        <taxon>Deinococcaceae</taxon>
        <taxon>Deinococcus</taxon>
    </lineage>
</organism>
<dbReference type="Proteomes" id="UP000007718">
    <property type="component" value="Plasmid pDEIPR01"/>
</dbReference>
<dbReference type="GO" id="GO:0008168">
    <property type="term" value="F:methyltransferase activity"/>
    <property type="evidence" value="ECO:0007669"/>
    <property type="project" value="UniProtKB-KW"/>
</dbReference>
<name>F0RPW8_DEIPM</name>
<gene>
    <name evidence="1" type="ordered locus">Deipr_2039</name>
</gene>
<keyword evidence="2" id="KW-1185">Reference proteome</keyword>
<sequence>MPSKSVVEALSDPIYSACSPDLLGMFATDMPSKSVVEALSDPIYSACSPDLLGMFD</sequence>
<keyword evidence="1" id="KW-0808">Transferase</keyword>
<dbReference type="AlphaFoldDB" id="F0RPW8"/>
<keyword evidence="1" id="KW-0614">Plasmid</keyword>
<keyword evidence="1" id="KW-0489">Methyltransferase</keyword>
<accession>F0RPW8</accession>
<reference evidence="1 2" key="1">
    <citation type="submission" date="2011-02" db="EMBL/GenBank/DDBJ databases">
        <title>The complete sequence of plasmid1 of Deinococcus proteolyticus DSM 20540.</title>
        <authorList>
            <consortium name="US DOE Joint Genome Institute (JGI-PGF)"/>
            <person name="Lucas S."/>
            <person name="Copeland A."/>
            <person name="Lapidus A."/>
            <person name="Bruce D."/>
            <person name="Goodwin L."/>
            <person name="Pitluck S."/>
            <person name="Kyrpides N."/>
            <person name="Mavromatis K."/>
            <person name="Pagani I."/>
            <person name="Ivanova N."/>
            <person name="Ovchinnikova G."/>
            <person name="Zeytun A."/>
            <person name="Detter J.C."/>
            <person name="Han C."/>
            <person name="Land M."/>
            <person name="Hauser L."/>
            <person name="Markowitz V."/>
            <person name="Cheng J.-F."/>
            <person name="Hugenholtz P."/>
            <person name="Woyke T."/>
            <person name="Wu D."/>
            <person name="Pukall R."/>
            <person name="Steenblock K."/>
            <person name="Brambilla E."/>
            <person name="Klenk H.-P."/>
            <person name="Eisen J.A."/>
        </authorList>
    </citation>
    <scope>NUCLEOTIDE SEQUENCE [LARGE SCALE GENOMIC DNA]</scope>
    <source>
        <strain evidence="2">ATCC 35074 / DSM 20540 / JCM 6276 / NBRC 101906 / NCIMB 13154 / VKM Ac-1939 / CCM 2703 / MRP</strain>
        <plasmid evidence="2">Plasmid pDEIPR01</plasmid>
    </source>
</reference>
<proteinExistence type="predicted"/>
<protein>
    <submittedName>
        <fullName evidence="1">Putative homocysteine S-methyltransferase family protein</fullName>
    </submittedName>
</protein>
<dbReference type="HOGENOM" id="CLU_3006699_0_0_0"/>
<evidence type="ECO:0000313" key="1">
    <source>
        <dbReference type="EMBL" id="ADY27170.1"/>
    </source>
</evidence>
<dbReference type="GO" id="GO:0032259">
    <property type="term" value="P:methylation"/>
    <property type="evidence" value="ECO:0007669"/>
    <property type="project" value="UniProtKB-KW"/>
</dbReference>
<dbReference type="EMBL" id="CP002537">
    <property type="protein sequence ID" value="ADY27170.1"/>
    <property type="molecule type" value="Genomic_DNA"/>
</dbReference>
<dbReference type="KEGG" id="dpt:Deipr_2039"/>
<evidence type="ECO:0000313" key="2">
    <source>
        <dbReference type="Proteomes" id="UP000007718"/>
    </source>
</evidence>
<geneLocation type="plasmid" evidence="1 2">
    <name>pDEIPR01</name>
</geneLocation>